<feature type="domain" description="Aldehyde dehydrogenase" evidence="6">
    <location>
        <begin position="32"/>
        <end position="304"/>
    </location>
</feature>
<dbReference type="EMBL" id="JAEFCI010011100">
    <property type="protein sequence ID" value="KAG5456824.1"/>
    <property type="molecule type" value="Genomic_DNA"/>
</dbReference>
<organism evidence="7 8">
    <name type="scientific">Olpidium bornovanus</name>
    <dbReference type="NCBI Taxonomy" id="278681"/>
    <lineage>
        <taxon>Eukaryota</taxon>
        <taxon>Fungi</taxon>
        <taxon>Fungi incertae sedis</taxon>
        <taxon>Olpidiomycota</taxon>
        <taxon>Olpidiomycotina</taxon>
        <taxon>Olpidiomycetes</taxon>
        <taxon>Olpidiales</taxon>
        <taxon>Olpidiaceae</taxon>
        <taxon>Olpidium</taxon>
    </lineage>
</organism>
<comment type="caution">
    <text evidence="7">The sequence shown here is derived from an EMBL/GenBank/DDBJ whole genome shotgun (WGS) entry which is preliminary data.</text>
</comment>
<dbReference type="InterPro" id="IPR016160">
    <property type="entry name" value="Ald_DH_CS_CYS"/>
</dbReference>
<dbReference type="Pfam" id="PF00171">
    <property type="entry name" value="Aldedh"/>
    <property type="match status" value="1"/>
</dbReference>
<evidence type="ECO:0000259" key="6">
    <source>
        <dbReference type="Pfam" id="PF00171"/>
    </source>
</evidence>
<reference evidence="7 8" key="1">
    <citation type="journal article" name="Sci. Rep.">
        <title>Genome-scale phylogenetic analyses confirm Olpidium as the closest living zoosporic fungus to the non-flagellated, terrestrial fungi.</title>
        <authorList>
            <person name="Chang Y."/>
            <person name="Rochon D."/>
            <person name="Sekimoto S."/>
            <person name="Wang Y."/>
            <person name="Chovatia M."/>
            <person name="Sandor L."/>
            <person name="Salamov A."/>
            <person name="Grigoriev I.V."/>
            <person name="Stajich J.E."/>
            <person name="Spatafora J.W."/>
        </authorList>
    </citation>
    <scope>NUCLEOTIDE SEQUENCE [LARGE SCALE GENOMIC DNA]</scope>
    <source>
        <strain evidence="7">S191</strain>
    </source>
</reference>
<dbReference type="PANTHER" id="PTHR43720:SF2">
    <property type="entry name" value="2-AMINOMUCONIC SEMIALDEHYDE DEHYDROGENASE"/>
    <property type="match status" value="1"/>
</dbReference>
<dbReference type="InterPro" id="IPR029510">
    <property type="entry name" value="Ald_DH_CS_GLU"/>
</dbReference>
<dbReference type="InterPro" id="IPR016162">
    <property type="entry name" value="Ald_DH_N"/>
</dbReference>
<evidence type="ECO:0000256" key="3">
    <source>
        <dbReference type="ARBA" id="ARBA00023027"/>
    </source>
</evidence>
<evidence type="ECO:0000256" key="2">
    <source>
        <dbReference type="ARBA" id="ARBA00023002"/>
    </source>
</evidence>
<sequence>MARCARRQRFKSSSALCAPGSDGLTRLRTDLEVPDSSAEDVDAAVKAAKGAFPAWSATPREKRSALLMRVADILESRLMEFARAESRDQGKPVGFASTVDIPRSVKNFRFFASYVLHGTDVASTVDGVAWSVARREPIGVAGLISPWNFVNGVTKRREPCLTYVTQVLCDVLKEAGIPSGVVNMVFGTGTRTGNALVFHPDVKMISFTGGTVTGAKISANSAPCFKKLSLELGGKNANIVFDDCHYETALATSVRAAFANQGEICLCGSRVFVQASVYDRFLKDYIRRASELRVGDPSDPDTFMKLNKFLSLPIDKLPCISHRLTLHFAW</sequence>
<dbReference type="PROSITE" id="PS00070">
    <property type="entry name" value="ALDEHYDE_DEHYDR_CYS"/>
    <property type="match status" value="1"/>
</dbReference>
<evidence type="ECO:0000313" key="7">
    <source>
        <dbReference type="EMBL" id="KAG5456824.1"/>
    </source>
</evidence>
<evidence type="ECO:0000256" key="1">
    <source>
        <dbReference type="ARBA" id="ARBA00009986"/>
    </source>
</evidence>
<evidence type="ECO:0000313" key="8">
    <source>
        <dbReference type="Proteomes" id="UP000673691"/>
    </source>
</evidence>
<dbReference type="Gene3D" id="3.40.309.10">
    <property type="entry name" value="Aldehyde Dehydrogenase, Chain A, domain 2"/>
    <property type="match status" value="1"/>
</dbReference>
<name>A0A8H7ZNZ9_9FUNG</name>
<keyword evidence="2 5" id="KW-0560">Oxidoreductase</keyword>
<protein>
    <submittedName>
        <fullName evidence="7">Aldehyde dehydrogenase domain-containing protein</fullName>
    </submittedName>
</protein>
<keyword evidence="3" id="KW-0520">NAD</keyword>
<dbReference type="InterPro" id="IPR016163">
    <property type="entry name" value="Ald_DH_C"/>
</dbReference>
<dbReference type="Proteomes" id="UP000673691">
    <property type="component" value="Unassembled WGS sequence"/>
</dbReference>
<dbReference type="InterPro" id="IPR016161">
    <property type="entry name" value="Ald_DH/histidinol_DH"/>
</dbReference>
<dbReference type="OrthoDB" id="310895at2759"/>
<dbReference type="AlphaFoldDB" id="A0A8H7ZNZ9"/>
<evidence type="ECO:0000256" key="5">
    <source>
        <dbReference type="RuleBase" id="RU003345"/>
    </source>
</evidence>
<feature type="active site" evidence="4">
    <location>
        <position position="231"/>
    </location>
</feature>
<dbReference type="Gene3D" id="3.40.605.10">
    <property type="entry name" value="Aldehyde Dehydrogenase, Chain A, domain 1"/>
    <property type="match status" value="2"/>
</dbReference>
<dbReference type="PANTHER" id="PTHR43720">
    <property type="entry name" value="2-AMINOMUCONIC SEMIALDEHYDE DEHYDROGENASE"/>
    <property type="match status" value="1"/>
</dbReference>
<dbReference type="PROSITE" id="PS00687">
    <property type="entry name" value="ALDEHYDE_DEHYDR_GLU"/>
    <property type="match status" value="1"/>
</dbReference>
<proteinExistence type="inferred from homology"/>
<accession>A0A8H7ZNZ9</accession>
<keyword evidence="8" id="KW-1185">Reference proteome</keyword>
<dbReference type="InterPro" id="IPR015590">
    <property type="entry name" value="Aldehyde_DH_dom"/>
</dbReference>
<evidence type="ECO:0000256" key="4">
    <source>
        <dbReference type="PROSITE-ProRule" id="PRU10007"/>
    </source>
</evidence>
<dbReference type="SUPFAM" id="SSF53720">
    <property type="entry name" value="ALDH-like"/>
    <property type="match status" value="1"/>
</dbReference>
<comment type="similarity">
    <text evidence="1 5">Belongs to the aldehyde dehydrogenase family.</text>
</comment>
<gene>
    <name evidence="7" type="ORF">BJ554DRAFT_3324</name>
</gene>
<dbReference type="GO" id="GO:0016620">
    <property type="term" value="F:oxidoreductase activity, acting on the aldehyde or oxo group of donors, NAD or NADP as acceptor"/>
    <property type="evidence" value="ECO:0007669"/>
    <property type="project" value="InterPro"/>
</dbReference>